<proteinExistence type="inferred from homology"/>
<dbReference type="PROSITE" id="PS00839">
    <property type="entry name" value="SUMT_1"/>
    <property type="match status" value="1"/>
</dbReference>
<dbReference type="PANTHER" id="PTHR45790">
    <property type="entry name" value="SIROHEME SYNTHASE-RELATED"/>
    <property type="match status" value="1"/>
</dbReference>
<evidence type="ECO:0000313" key="8">
    <source>
        <dbReference type="EMBL" id="MBL4931320.1"/>
    </source>
</evidence>
<dbReference type="InterPro" id="IPR035996">
    <property type="entry name" value="4pyrrol_Methylase_sf"/>
</dbReference>
<name>A0A937K4K5_9CLOT</name>
<dbReference type="InterPro" id="IPR006362">
    <property type="entry name" value="Cbl_synth_CobM/CibF"/>
</dbReference>
<dbReference type="GO" id="GO:0046026">
    <property type="term" value="F:precorrin-4 C11-methyltransferase activity"/>
    <property type="evidence" value="ECO:0007669"/>
    <property type="project" value="UniProtKB-EC"/>
</dbReference>
<comment type="pathway">
    <text evidence="1">Cofactor biosynthesis; adenosylcobalamin biosynthesis.</text>
</comment>
<sequence length="250" mass="27614">MLYFIGAGPGDVDLITVKGRDILTKCDVVIYAGSLVNAKHLEFCRKECEIYNSANMTLEDVINVIKEKHSEGKTIVRLHTGDPSIYGAIKEQMDELDMLSIDYEVIPGVSSFTAAAAAIKKEFTLPSVSQTVILTRVEGRTPVPEKEDLEGLAAHKASMALFLSVSMIDKVVDKLKKGYGTGTVPIAVIEKATWEDERIIVGTLDDISQKVKEAGIKKTAQILVGEFIDCEYEKSLLYDKHFTHEFRKGV</sequence>
<dbReference type="Gene3D" id="3.40.1010.10">
    <property type="entry name" value="Cobalt-precorrin-4 Transmethylase, Domain 1"/>
    <property type="match status" value="1"/>
</dbReference>
<evidence type="ECO:0000259" key="7">
    <source>
        <dbReference type="Pfam" id="PF00590"/>
    </source>
</evidence>
<dbReference type="CDD" id="cd11641">
    <property type="entry name" value="Precorrin-4_C11-MT"/>
    <property type="match status" value="1"/>
</dbReference>
<reference evidence="8" key="1">
    <citation type="submission" date="2021-01" db="EMBL/GenBank/DDBJ databases">
        <title>Genome public.</title>
        <authorList>
            <person name="Liu C."/>
            <person name="Sun Q."/>
        </authorList>
    </citation>
    <scope>NUCLEOTIDE SEQUENCE</scope>
    <source>
        <strain evidence="8">YIM B02565</strain>
    </source>
</reference>
<evidence type="ECO:0000256" key="2">
    <source>
        <dbReference type="ARBA" id="ARBA00005879"/>
    </source>
</evidence>
<dbReference type="GO" id="GO:0009236">
    <property type="term" value="P:cobalamin biosynthetic process"/>
    <property type="evidence" value="ECO:0007669"/>
    <property type="project" value="UniProtKB-KW"/>
</dbReference>
<gene>
    <name evidence="8" type="primary">cobM</name>
    <name evidence="8" type="ORF">JK634_05845</name>
</gene>
<dbReference type="InterPro" id="IPR000878">
    <property type="entry name" value="4pyrrol_Mease"/>
</dbReference>
<keyword evidence="3" id="KW-0169">Cobalamin biosynthesis</keyword>
<keyword evidence="5 8" id="KW-0808">Transferase</keyword>
<evidence type="ECO:0000256" key="5">
    <source>
        <dbReference type="ARBA" id="ARBA00022679"/>
    </source>
</evidence>
<keyword evidence="6" id="KW-0949">S-adenosyl-L-methionine</keyword>
<dbReference type="InterPro" id="IPR014777">
    <property type="entry name" value="4pyrrole_Mease_sub1"/>
</dbReference>
<keyword evidence="9" id="KW-1185">Reference proteome</keyword>
<evidence type="ECO:0000313" key="9">
    <source>
        <dbReference type="Proteomes" id="UP000623681"/>
    </source>
</evidence>
<comment type="similarity">
    <text evidence="2">Belongs to the precorrin methyltransferase family.</text>
</comment>
<dbReference type="Proteomes" id="UP000623681">
    <property type="component" value="Unassembled WGS sequence"/>
</dbReference>
<evidence type="ECO:0000256" key="3">
    <source>
        <dbReference type="ARBA" id="ARBA00022573"/>
    </source>
</evidence>
<dbReference type="Gene3D" id="3.30.950.10">
    <property type="entry name" value="Methyltransferase, Cobalt-precorrin-4 Transmethylase, Domain 2"/>
    <property type="match status" value="1"/>
</dbReference>
<dbReference type="SUPFAM" id="SSF53790">
    <property type="entry name" value="Tetrapyrrole methylase"/>
    <property type="match status" value="1"/>
</dbReference>
<protein>
    <submittedName>
        <fullName evidence="8">Precorrin-4 C(11)-methyltransferase</fullName>
        <ecNumber evidence="8">2.1.1.133</ecNumber>
    </submittedName>
</protein>
<accession>A0A937K4K5</accession>
<dbReference type="NCBIfam" id="TIGR01465">
    <property type="entry name" value="cobM_cbiF"/>
    <property type="match status" value="1"/>
</dbReference>
<feature type="domain" description="Tetrapyrrole methylase" evidence="7">
    <location>
        <begin position="1"/>
        <end position="207"/>
    </location>
</feature>
<organism evidence="8 9">
    <name type="scientific">Clostridium paridis</name>
    <dbReference type="NCBI Taxonomy" id="2803863"/>
    <lineage>
        <taxon>Bacteria</taxon>
        <taxon>Bacillati</taxon>
        <taxon>Bacillota</taxon>
        <taxon>Clostridia</taxon>
        <taxon>Eubacteriales</taxon>
        <taxon>Clostridiaceae</taxon>
        <taxon>Clostridium</taxon>
    </lineage>
</organism>
<dbReference type="RefSeq" id="WP_202766702.1">
    <property type="nucleotide sequence ID" value="NZ_JAESWA010000019.1"/>
</dbReference>
<dbReference type="EC" id="2.1.1.133" evidence="8"/>
<dbReference type="Pfam" id="PF00590">
    <property type="entry name" value="TP_methylase"/>
    <property type="match status" value="1"/>
</dbReference>
<dbReference type="EMBL" id="JAESWA010000019">
    <property type="protein sequence ID" value="MBL4931320.1"/>
    <property type="molecule type" value="Genomic_DNA"/>
</dbReference>
<dbReference type="InterPro" id="IPR050161">
    <property type="entry name" value="Siro_Cobalamin_biosynth"/>
</dbReference>
<dbReference type="GO" id="GO:0032259">
    <property type="term" value="P:methylation"/>
    <property type="evidence" value="ECO:0007669"/>
    <property type="project" value="UniProtKB-KW"/>
</dbReference>
<dbReference type="InterPro" id="IPR014776">
    <property type="entry name" value="4pyrrole_Mease_sub2"/>
</dbReference>
<keyword evidence="4 8" id="KW-0489">Methyltransferase</keyword>
<dbReference type="PANTHER" id="PTHR45790:SF4">
    <property type="entry name" value="COBALT-PRECORRIN-4 C(11)-METHYLTRANSFERASE"/>
    <property type="match status" value="1"/>
</dbReference>
<dbReference type="AlphaFoldDB" id="A0A937K4K5"/>
<evidence type="ECO:0000256" key="4">
    <source>
        <dbReference type="ARBA" id="ARBA00022603"/>
    </source>
</evidence>
<evidence type="ECO:0000256" key="1">
    <source>
        <dbReference type="ARBA" id="ARBA00004953"/>
    </source>
</evidence>
<comment type="caution">
    <text evidence="8">The sequence shown here is derived from an EMBL/GenBank/DDBJ whole genome shotgun (WGS) entry which is preliminary data.</text>
</comment>
<evidence type="ECO:0000256" key="6">
    <source>
        <dbReference type="ARBA" id="ARBA00022691"/>
    </source>
</evidence>
<dbReference type="InterPro" id="IPR003043">
    <property type="entry name" value="Uropor_MeTrfase_CS"/>
</dbReference>